<evidence type="ECO:0000313" key="1">
    <source>
        <dbReference type="EMBL" id="CDW86322.1"/>
    </source>
</evidence>
<dbReference type="EMBL" id="CCKQ01014545">
    <property type="protein sequence ID" value="CDW86322.1"/>
    <property type="molecule type" value="Genomic_DNA"/>
</dbReference>
<dbReference type="InParanoid" id="A0A078AYN1"/>
<organism evidence="1 2">
    <name type="scientific">Stylonychia lemnae</name>
    <name type="common">Ciliate</name>
    <dbReference type="NCBI Taxonomy" id="5949"/>
    <lineage>
        <taxon>Eukaryota</taxon>
        <taxon>Sar</taxon>
        <taxon>Alveolata</taxon>
        <taxon>Ciliophora</taxon>
        <taxon>Intramacronucleata</taxon>
        <taxon>Spirotrichea</taxon>
        <taxon>Stichotrichia</taxon>
        <taxon>Sporadotrichida</taxon>
        <taxon>Oxytrichidae</taxon>
        <taxon>Stylonychinae</taxon>
        <taxon>Stylonychia</taxon>
    </lineage>
</organism>
<keyword evidence="2" id="KW-1185">Reference proteome</keyword>
<dbReference type="Proteomes" id="UP000039865">
    <property type="component" value="Unassembled WGS sequence"/>
</dbReference>
<proteinExistence type="predicted"/>
<evidence type="ECO:0000313" key="2">
    <source>
        <dbReference type="Proteomes" id="UP000039865"/>
    </source>
</evidence>
<protein>
    <submittedName>
        <fullName evidence="1">Uncharacterized protein</fullName>
    </submittedName>
</protein>
<dbReference type="AlphaFoldDB" id="A0A078AYN1"/>
<gene>
    <name evidence="1" type="primary">Contig1610.g1749</name>
    <name evidence="1" type="ORF">STYLEM_15416</name>
</gene>
<reference evidence="1 2" key="1">
    <citation type="submission" date="2014-06" db="EMBL/GenBank/DDBJ databases">
        <authorList>
            <person name="Swart Estienne"/>
        </authorList>
    </citation>
    <scope>NUCLEOTIDE SEQUENCE [LARGE SCALE GENOMIC DNA]</scope>
    <source>
        <strain evidence="1 2">130c</strain>
    </source>
</reference>
<name>A0A078AYN1_STYLE</name>
<sequence>MFQFAIDSITFDQIIDQVLKPQTKILDNKQFFDEMSFENYLNKQYGFSILNSYDQQHDDDSPQNVNYLDQNQNFMNVQEDQFQINPNNSQENGQEYYLMFDSHESLELLKIQKEIHLKSVKRKDVALKTAIREIRRTYLQQFNENRKYSSVSRNRHQKYYLFAIQRFVAKLFQSSFGFEEKQIDDPALSQNQLFNELVFFLGSTFYPNKMMRLIDDESGKKIIKLIDVSIHQFTYQRLCFLCKWDAFKHIFQHYLDAFNLKQNQKKQHIASSSENFEKSINFLKGMILR</sequence>
<accession>A0A078AYN1</accession>